<sequence>MFKSLHSRHNKIYLDKLRQLRESRQLRQADLGKLLGRSQGWVSYVECGETTLDIIELRQWLDALDYKFLRFVRELDAELRELEKLRLRVKPGERRPRGALQQLLQAIPREKAAVVPARIRKEPKG</sequence>
<gene>
    <name evidence="2" type="ORF">CDO81_09815</name>
</gene>
<comment type="caution">
    <text evidence="2">The sequence shown here is derived from an EMBL/GenBank/DDBJ whole genome shotgun (WGS) entry which is preliminary data.</text>
</comment>
<proteinExistence type="predicted"/>
<evidence type="ECO:0000259" key="1">
    <source>
        <dbReference type="PROSITE" id="PS50943"/>
    </source>
</evidence>
<accession>A0A254NA55</accession>
<dbReference type="AlphaFoldDB" id="A0A254NA55"/>
<dbReference type="Proteomes" id="UP000197446">
    <property type="component" value="Unassembled WGS sequence"/>
</dbReference>
<dbReference type="OrthoDB" id="9803379at2"/>
<keyword evidence="3" id="KW-1185">Reference proteome</keyword>
<feature type="domain" description="HTH cro/C1-type" evidence="1">
    <location>
        <begin position="17"/>
        <end position="71"/>
    </location>
</feature>
<protein>
    <recommendedName>
        <fullName evidence="1">HTH cro/C1-type domain-containing protein</fullName>
    </recommendedName>
</protein>
<dbReference type="Pfam" id="PF13560">
    <property type="entry name" value="HTH_31"/>
    <property type="match status" value="1"/>
</dbReference>
<dbReference type="Gene3D" id="1.10.260.40">
    <property type="entry name" value="lambda repressor-like DNA-binding domains"/>
    <property type="match status" value="1"/>
</dbReference>
<reference evidence="2 3" key="1">
    <citation type="journal article" date="2007" name="Int. J. Syst. Evol. Microbiol.">
        <title>Description of Pelomonas aquatica sp. nov. and Pelomonas puraquae sp. nov., isolated from industrial and haemodialysis water.</title>
        <authorList>
            <person name="Gomila M."/>
            <person name="Bowien B."/>
            <person name="Falsen E."/>
            <person name="Moore E.R."/>
            <person name="Lalucat J."/>
        </authorList>
    </citation>
    <scope>NUCLEOTIDE SEQUENCE [LARGE SCALE GENOMIC DNA]</scope>
    <source>
        <strain evidence="2 3">CCUG 52769</strain>
    </source>
</reference>
<dbReference type="PROSITE" id="PS50943">
    <property type="entry name" value="HTH_CROC1"/>
    <property type="match status" value="1"/>
</dbReference>
<dbReference type="InterPro" id="IPR010982">
    <property type="entry name" value="Lambda_DNA-bd_dom_sf"/>
</dbReference>
<dbReference type="SUPFAM" id="SSF47413">
    <property type="entry name" value="lambda repressor-like DNA-binding domains"/>
    <property type="match status" value="1"/>
</dbReference>
<dbReference type="GO" id="GO:0003677">
    <property type="term" value="F:DNA binding"/>
    <property type="evidence" value="ECO:0007669"/>
    <property type="project" value="InterPro"/>
</dbReference>
<dbReference type="RefSeq" id="WP_088482988.1">
    <property type="nucleotide sequence ID" value="NZ_NISI01000002.1"/>
</dbReference>
<evidence type="ECO:0000313" key="3">
    <source>
        <dbReference type="Proteomes" id="UP000197446"/>
    </source>
</evidence>
<name>A0A254NA55_9BURK</name>
<dbReference type="InterPro" id="IPR001387">
    <property type="entry name" value="Cro/C1-type_HTH"/>
</dbReference>
<evidence type="ECO:0000313" key="2">
    <source>
        <dbReference type="EMBL" id="OWR04855.1"/>
    </source>
</evidence>
<dbReference type="SMART" id="SM00530">
    <property type="entry name" value="HTH_XRE"/>
    <property type="match status" value="1"/>
</dbReference>
<dbReference type="EMBL" id="NISI01000002">
    <property type="protein sequence ID" value="OWR04855.1"/>
    <property type="molecule type" value="Genomic_DNA"/>
</dbReference>
<dbReference type="CDD" id="cd00093">
    <property type="entry name" value="HTH_XRE"/>
    <property type="match status" value="1"/>
</dbReference>
<organism evidence="2 3">
    <name type="scientific">Roseateles puraquae</name>
    <dbReference type="NCBI Taxonomy" id="431059"/>
    <lineage>
        <taxon>Bacteria</taxon>
        <taxon>Pseudomonadati</taxon>
        <taxon>Pseudomonadota</taxon>
        <taxon>Betaproteobacteria</taxon>
        <taxon>Burkholderiales</taxon>
        <taxon>Sphaerotilaceae</taxon>
        <taxon>Roseateles</taxon>
    </lineage>
</organism>